<sequence>EEMDMSLIYLGQQFTIYGSLVFLLMGVFGNSMNILVFSSVRTYRTNPCSFYFLIGSIFDNLYLLINLTTRLVSTISGVDSTSTSLIWCKIRQFCIVTPSVITLSCSSLATIDQFVVTSKHARLRRCSSIKSAHWIVFIVIICWCLHGIPCLVTSNIVGDDSNKDCTITNATYSVYIPIFVFLFLCIIPMFIMILFGCLAYRNIQQTTHLAEQHVDRQLMRMVLTQVVLVVVSNTPFGAVTAYGLITAGINKDLNRQLKEYFAISILILISYSYYIGNFYIFFISSSRFRQTLKDRIFWWRRPIQINPSRTS</sequence>
<dbReference type="PROSITE" id="PS50262">
    <property type="entry name" value="G_PROTEIN_RECEP_F1_2"/>
    <property type="match status" value="1"/>
</dbReference>
<evidence type="ECO:0000256" key="5">
    <source>
        <dbReference type="ARBA" id="ARBA00023136"/>
    </source>
</evidence>
<evidence type="ECO:0000256" key="2">
    <source>
        <dbReference type="ARBA" id="ARBA00022692"/>
    </source>
</evidence>
<keyword evidence="2 8" id="KW-0812">Transmembrane</keyword>
<feature type="transmembrane region" description="Helical" evidence="8">
    <location>
        <begin position="14"/>
        <end position="36"/>
    </location>
</feature>
<feature type="transmembrane region" description="Helical" evidence="8">
    <location>
        <begin position="174"/>
        <end position="200"/>
    </location>
</feature>
<dbReference type="GO" id="GO:0004930">
    <property type="term" value="F:G protein-coupled receptor activity"/>
    <property type="evidence" value="ECO:0007669"/>
    <property type="project" value="UniProtKB-KW"/>
</dbReference>
<dbReference type="SUPFAM" id="SSF81321">
    <property type="entry name" value="Family A G protein-coupled receptor-like"/>
    <property type="match status" value="1"/>
</dbReference>
<evidence type="ECO:0000256" key="8">
    <source>
        <dbReference type="SAM" id="Phobius"/>
    </source>
</evidence>
<evidence type="ECO:0000259" key="9">
    <source>
        <dbReference type="PROSITE" id="PS50262"/>
    </source>
</evidence>
<dbReference type="PANTHER" id="PTHR24243:SF230">
    <property type="entry name" value="G-PROTEIN COUPLED RECEPTORS FAMILY 1 PROFILE DOMAIN-CONTAINING PROTEIN"/>
    <property type="match status" value="1"/>
</dbReference>
<dbReference type="AlphaFoldDB" id="A0A819SKN0"/>
<keyword evidence="4" id="KW-0297">G-protein coupled receptor</keyword>
<dbReference type="Gene3D" id="1.20.1070.10">
    <property type="entry name" value="Rhodopsin 7-helix transmembrane proteins"/>
    <property type="match status" value="1"/>
</dbReference>
<dbReference type="InterPro" id="IPR017452">
    <property type="entry name" value="GPCR_Rhodpsn_7TM"/>
</dbReference>
<dbReference type="GO" id="GO:0005886">
    <property type="term" value="C:plasma membrane"/>
    <property type="evidence" value="ECO:0007669"/>
    <property type="project" value="TreeGrafter"/>
</dbReference>
<accession>A0A819SKN0</accession>
<keyword evidence="3 8" id="KW-1133">Transmembrane helix</keyword>
<gene>
    <name evidence="10" type="ORF">OXD698_LOCUS32687</name>
</gene>
<dbReference type="EMBL" id="CAJOAZ010004317">
    <property type="protein sequence ID" value="CAF4053539.1"/>
    <property type="molecule type" value="Genomic_DNA"/>
</dbReference>
<evidence type="ECO:0000313" key="10">
    <source>
        <dbReference type="EMBL" id="CAF4053539.1"/>
    </source>
</evidence>
<evidence type="ECO:0000256" key="3">
    <source>
        <dbReference type="ARBA" id="ARBA00022989"/>
    </source>
</evidence>
<evidence type="ECO:0000256" key="6">
    <source>
        <dbReference type="ARBA" id="ARBA00023170"/>
    </source>
</evidence>
<evidence type="ECO:0000256" key="7">
    <source>
        <dbReference type="ARBA" id="ARBA00023224"/>
    </source>
</evidence>
<feature type="transmembrane region" description="Helical" evidence="8">
    <location>
        <begin position="260"/>
        <end position="283"/>
    </location>
</feature>
<evidence type="ECO:0000313" key="11">
    <source>
        <dbReference type="Proteomes" id="UP000663844"/>
    </source>
</evidence>
<evidence type="ECO:0000256" key="1">
    <source>
        <dbReference type="ARBA" id="ARBA00004141"/>
    </source>
</evidence>
<reference evidence="10" key="1">
    <citation type="submission" date="2021-02" db="EMBL/GenBank/DDBJ databases">
        <authorList>
            <person name="Nowell W R."/>
        </authorList>
    </citation>
    <scope>NUCLEOTIDE SEQUENCE</scope>
</reference>
<feature type="transmembrane region" description="Helical" evidence="8">
    <location>
        <begin position="221"/>
        <end position="245"/>
    </location>
</feature>
<keyword evidence="6" id="KW-0675">Receptor</keyword>
<protein>
    <recommendedName>
        <fullName evidence="9">G-protein coupled receptors family 1 profile domain-containing protein</fullName>
    </recommendedName>
</protein>
<name>A0A819SKN0_9BILA</name>
<feature type="non-terminal residue" evidence="10">
    <location>
        <position position="1"/>
    </location>
</feature>
<comment type="caution">
    <text evidence="10">The sequence shown here is derived from an EMBL/GenBank/DDBJ whole genome shotgun (WGS) entry which is preliminary data.</text>
</comment>
<feature type="domain" description="G-protein coupled receptors family 1 profile" evidence="9">
    <location>
        <begin position="29"/>
        <end position="281"/>
    </location>
</feature>
<feature type="transmembrane region" description="Helical" evidence="8">
    <location>
        <begin position="132"/>
        <end position="154"/>
    </location>
</feature>
<dbReference type="PANTHER" id="PTHR24243">
    <property type="entry name" value="G-PROTEIN COUPLED RECEPTOR"/>
    <property type="match status" value="1"/>
</dbReference>
<keyword evidence="7" id="KW-0807">Transducer</keyword>
<dbReference type="InterPro" id="IPR000276">
    <property type="entry name" value="GPCR_Rhodpsn"/>
</dbReference>
<organism evidence="10 11">
    <name type="scientific">Adineta steineri</name>
    <dbReference type="NCBI Taxonomy" id="433720"/>
    <lineage>
        <taxon>Eukaryota</taxon>
        <taxon>Metazoa</taxon>
        <taxon>Spiralia</taxon>
        <taxon>Gnathifera</taxon>
        <taxon>Rotifera</taxon>
        <taxon>Eurotatoria</taxon>
        <taxon>Bdelloidea</taxon>
        <taxon>Adinetida</taxon>
        <taxon>Adinetidae</taxon>
        <taxon>Adineta</taxon>
    </lineage>
</organism>
<keyword evidence="5 8" id="KW-0472">Membrane</keyword>
<proteinExistence type="predicted"/>
<comment type="subcellular location">
    <subcellularLocation>
        <location evidence="1">Membrane</location>
        <topology evidence="1">Multi-pass membrane protein</topology>
    </subcellularLocation>
</comment>
<evidence type="ECO:0000256" key="4">
    <source>
        <dbReference type="ARBA" id="ARBA00023040"/>
    </source>
</evidence>
<dbReference type="Pfam" id="PF00001">
    <property type="entry name" value="7tm_1"/>
    <property type="match status" value="1"/>
</dbReference>
<dbReference type="Proteomes" id="UP000663844">
    <property type="component" value="Unassembled WGS sequence"/>
</dbReference>